<organism evidence="3 4">
    <name type="scientific">Ammoniphilus oxalaticus</name>
    <dbReference type="NCBI Taxonomy" id="66863"/>
    <lineage>
        <taxon>Bacteria</taxon>
        <taxon>Bacillati</taxon>
        <taxon>Bacillota</taxon>
        <taxon>Bacilli</taxon>
        <taxon>Bacillales</taxon>
        <taxon>Paenibacillaceae</taxon>
        <taxon>Aneurinibacillus group</taxon>
        <taxon>Ammoniphilus</taxon>
    </lineage>
</organism>
<sequence>MQRGRLMILLGGAFTLLGLFAMPMKRVNPRQNLVDNPFGWGLFGFGLASLLMGISAISNMKTQDYEDEEEDGPAIDHPSKRIEVKQGVMKRLEH</sequence>
<keyword evidence="2" id="KW-1133">Transmembrane helix</keyword>
<proteinExistence type="predicted"/>
<dbReference type="RefSeq" id="WP_120190802.1">
    <property type="nucleotide sequence ID" value="NZ_MCHY01000011.1"/>
</dbReference>
<name>A0A419SEH5_9BACL</name>
<evidence type="ECO:0000313" key="3">
    <source>
        <dbReference type="EMBL" id="RKD21691.1"/>
    </source>
</evidence>
<feature type="compositionally biased region" description="Basic and acidic residues" evidence="1">
    <location>
        <begin position="77"/>
        <end position="94"/>
    </location>
</feature>
<keyword evidence="2" id="KW-0472">Membrane</keyword>
<feature type="transmembrane region" description="Helical" evidence="2">
    <location>
        <begin position="37"/>
        <end position="57"/>
    </location>
</feature>
<keyword evidence="4" id="KW-1185">Reference proteome</keyword>
<dbReference type="EMBL" id="MCHY01000011">
    <property type="protein sequence ID" value="RKD21691.1"/>
    <property type="molecule type" value="Genomic_DNA"/>
</dbReference>
<dbReference type="Proteomes" id="UP000284219">
    <property type="component" value="Unassembled WGS sequence"/>
</dbReference>
<feature type="region of interest" description="Disordered" evidence="1">
    <location>
        <begin position="65"/>
        <end position="94"/>
    </location>
</feature>
<accession>A0A419SEH5</accession>
<comment type="caution">
    <text evidence="3">The sequence shown here is derived from an EMBL/GenBank/DDBJ whole genome shotgun (WGS) entry which is preliminary data.</text>
</comment>
<gene>
    <name evidence="3" type="ORF">BEP19_13730</name>
</gene>
<evidence type="ECO:0000256" key="1">
    <source>
        <dbReference type="SAM" id="MobiDB-lite"/>
    </source>
</evidence>
<evidence type="ECO:0000313" key="4">
    <source>
        <dbReference type="Proteomes" id="UP000284219"/>
    </source>
</evidence>
<evidence type="ECO:0000256" key="2">
    <source>
        <dbReference type="SAM" id="Phobius"/>
    </source>
</evidence>
<reference evidence="3 4" key="1">
    <citation type="submission" date="2016-08" db="EMBL/GenBank/DDBJ databases">
        <title>Novel Firmicute Genomes.</title>
        <authorList>
            <person name="Poppleton D.I."/>
            <person name="Gribaldo S."/>
        </authorList>
    </citation>
    <scope>NUCLEOTIDE SEQUENCE [LARGE SCALE GENOMIC DNA]</scope>
    <source>
        <strain evidence="3 4">RAOx-1</strain>
    </source>
</reference>
<dbReference type="OrthoDB" id="1756838at2"/>
<dbReference type="AlphaFoldDB" id="A0A419SEH5"/>
<keyword evidence="2" id="KW-0812">Transmembrane</keyword>
<protein>
    <submittedName>
        <fullName evidence="3">Uncharacterized protein</fullName>
    </submittedName>
</protein>